<dbReference type="Proteomes" id="UP000502421">
    <property type="component" value="Chromosome"/>
</dbReference>
<name>A0AAE7D5Q8_9BACT</name>
<accession>A0AAE7D5Q8</accession>
<dbReference type="GO" id="GO:0008483">
    <property type="term" value="F:transaminase activity"/>
    <property type="evidence" value="ECO:0007669"/>
    <property type="project" value="UniProtKB-KW"/>
</dbReference>
<dbReference type="Pfam" id="PF00202">
    <property type="entry name" value="Aminotran_3"/>
    <property type="match status" value="1"/>
</dbReference>
<dbReference type="InterPro" id="IPR015422">
    <property type="entry name" value="PyrdxlP-dep_Trfase_small"/>
</dbReference>
<organism evidence="5 6">
    <name type="scientific">Chitinophaga oryzae</name>
    <dbReference type="NCBI Taxonomy" id="2725414"/>
    <lineage>
        <taxon>Bacteria</taxon>
        <taxon>Pseudomonadati</taxon>
        <taxon>Bacteroidota</taxon>
        <taxon>Chitinophagia</taxon>
        <taxon>Chitinophagales</taxon>
        <taxon>Chitinophagaceae</taxon>
        <taxon>Chitinophaga</taxon>
    </lineage>
</organism>
<dbReference type="AlphaFoldDB" id="A0AAE7D5Q8"/>
<dbReference type="PANTHER" id="PTHR43094">
    <property type="entry name" value="AMINOTRANSFERASE"/>
    <property type="match status" value="1"/>
</dbReference>
<evidence type="ECO:0000313" key="6">
    <source>
        <dbReference type="Proteomes" id="UP000502421"/>
    </source>
</evidence>
<dbReference type="EMBL" id="CP051205">
    <property type="protein sequence ID" value="QJB30480.1"/>
    <property type="molecule type" value="Genomic_DNA"/>
</dbReference>
<dbReference type="InterPro" id="IPR015424">
    <property type="entry name" value="PyrdxlP-dep_Trfase"/>
</dbReference>
<dbReference type="SUPFAM" id="SSF53383">
    <property type="entry name" value="PLP-dependent transferases"/>
    <property type="match status" value="1"/>
</dbReference>
<dbReference type="InterPro" id="IPR015421">
    <property type="entry name" value="PyrdxlP-dep_Trfase_major"/>
</dbReference>
<dbReference type="InterPro" id="IPR005814">
    <property type="entry name" value="Aminotrans_3"/>
</dbReference>
<sequence length="455" mass="49876">MISSLIHSMIVCPDMDHNYPRITYGKGVFLYDEQGKKYMDASSGSAGVTNLGHDTGAIADVMHAQVRKAAVLPTHAVSTEVLESYLSKLVAFAGHDFVRAWTVSSGTEAVENAVKLAYQYHVLNGEPNRYKVLARWSSYHGNSVFMLDVGGMRLRRDTYARWMNNFPHLSPAYKYRKPEGMTDDEYISSLIKELEDTILENDPATIAAFVLEPVVAAALGAVPPPDSRYIKEVRALCDRYGILLIADEVLTGFGRLGANFGMDKWNTAPDIIAAGKGISAGYYPLSAIIANRKVARPFEEQKVPFLGGHTFACSPLGAAIGSYVIDYMEKERVVENASKAGRYLNTLLKKELLPFDIVGDVRGEGLLQGIELVKDKTTKQPFPPELLLSKKIGQRCIQKGVILYPGRGSAGNNTGDHIMICPPLISSHAHMEELVAVLAESVQEEMERVLVAPGL</sequence>
<dbReference type="PROSITE" id="PS00600">
    <property type="entry name" value="AA_TRANSFER_CLASS_3"/>
    <property type="match status" value="1"/>
</dbReference>
<keyword evidence="5" id="KW-0032">Aminotransferase</keyword>
<reference evidence="6" key="1">
    <citation type="submission" date="2020-04" db="EMBL/GenBank/DDBJ databases">
        <authorList>
            <person name="Kittiwongwattana C."/>
        </authorList>
    </citation>
    <scope>NUCLEOTIDE SEQUENCE [LARGE SCALE GENOMIC DNA]</scope>
    <source>
        <strain evidence="6">1310</strain>
    </source>
</reference>
<dbReference type="CDD" id="cd00610">
    <property type="entry name" value="OAT_like"/>
    <property type="match status" value="1"/>
</dbReference>
<dbReference type="Gene3D" id="3.40.640.10">
    <property type="entry name" value="Type I PLP-dependent aspartate aminotransferase-like (Major domain)"/>
    <property type="match status" value="1"/>
</dbReference>
<dbReference type="GO" id="GO:0030170">
    <property type="term" value="F:pyridoxal phosphate binding"/>
    <property type="evidence" value="ECO:0007669"/>
    <property type="project" value="InterPro"/>
</dbReference>
<comment type="similarity">
    <text evidence="2 4">Belongs to the class-III pyridoxal-phosphate-dependent aminotransferase family.</text>
</comment>
<dbReference type="PANTHER" id="PTHR43094:SF1">
    <property type="entry name" value="AMINOTRANSFERASE CLASS-III"/>
    <property type="match status" value="1"/>
</dbReference>
<protein>
    <submittedName>
        <fullName evidence="5">Aspartate aminotransferase family protein</fullName>
    </submittedName>
</protein>
<dbReference type="Gene3D" id="3.90.1150.10">
    <property type="entry name" value="Aspartate Aminotransferase, domain 1"/>
    <property type="match status" value="1"/>
</dbReference>
<gene>
    <name evidence="5" type="ORF">HF329_03850</name>
</gene>
<keyword evidence="5" id="KW-0808">Transferase</keyword>
<comment type="cofactor">
    <cofactor evidence="1">
        <name>pyridoxal 5'-phosphate</name>
        <dbReference type="ChEBI" id="CHEBI:597326"/>
    </cofactor>
</comment>
<dbReference type="InterPro" id="IPR049704">
    <property type="entry name" value="Aminotrans_3_PPA_site"/>
</dbReference>
<keyword evidence="3 4" id="KW-0663">Pyridoxal phosphate</keyword>
<evidence type="ECO:0000256" key="4">
    <source>
        <dbReference type="RuleBase" id="RU003560"/>
    </source>
</evidence>
<evidence type="ECO:0000313" key="5">
    <source>
        <dbReference type="EMBL" id="QJB30480.1"/>
    </source>
</evidence>
<dbReference type="RefSeq" id="WP_168802760.1">
    <property type="nucleotide sequence ID" value="NZ_CP051205.1"/>
</dbReference>
<evidence type="ECO:0000256" key="3">
    <source>
        <dbReference type="ARBA" id="ARBA00022898"/>
    </source>
</evidence>
<evidence type="ECO:0000256" key="2">
    <source>
        <dbReference type="ARBA" id="ARBA00008954"/>
    </source>
</evidence>
<evidence type="ECO:0000256" key="1">
    <source>
        <dbReference type="ARBA" id="ARBA00001933"/>
    </source>
</evidence>
<proteinExistence type="inferred from homology"/>
<dbReference type="KEGG" id="coy:HF329_03850"/>